<feature type="domain" description="PTS EIIB type-2" evidence="7">
    <location>
        <begin position="379"/>
        <end position="467"/>
    </location>
</feature>
<dbReference type="InterPro" id="IPR036634">
    <property type="entry name" value="PRD_sf"/>
</dbReference>
<dbReference type="PANTHER" id="PTHR30185:SF12">
    <property type="entry name" value="TRANSCRIPTIONAL REGULATOR MANR"/>
    <property type="match status" value="1"/>
</dbReference>
<dbReference type="Gene3D" id="3.40.50.2300">
    <property type="match status" value="1"/>
</dbReference>
<dbReference type="InterPro" id="IPR011608">
    <property type="entry name" value="PRD"/>
</dbReference>
<dbReference type="Pfam" id="PF05043">
    <property type="entry name" value="Mga"/>
    <property type="match status" value="1"/>
</dbReference>
<dbReference type="GO" id="GO:0009401">
    <property type="term" value="P:phosphoenolpyruvate-dependent sugar phosphotransferase system"/>
    <property type="evidence" value="ECO:0007669"/>
    <property type="project" value="InterPro"/>
</dbReference>
<keyword evidence="9" id="KW-0813">Transport</keyword>
<keyword evidence="1" id="KW-0808">Transferase</keyword>
<feature type="domain" description="PTS EIIA type-2" evidence="6">
    <location>
        <begin position="466"/>
        <end position="611"/>
    </location>
</feature>
<dbReference type="SUPFAM" id="SSF63520">
    <property type="entry name" value="PTS-regulatory domain, PRD"/>
    <property type="match status" value="1"/>
</dbReference>
<protein>
    <submittedName>
        <fullName evidence="9">PTS sugar transporter subunit IIA</fullName>
    </submittedName>
</protein>
<dbReference type="SUPFAM" id="SSF46785">
    <property type="entry name" value="Winged helix' DNA-binding domain"/>
    <property type="match status" value="1"/>
</dbReference>
<evidence type="ECO:0000256" key="2">
    <source>
        <dbReference type="ARBA" id="ARBA00022737"/>
    </source>
</evidence>
<dbReference type="InterPro" id="IPR036390">
    <property type="entry name" value="WH_DNA-bd_sf"/>
</dbReference>
<dbReference type="InterPro" id="IPR036388">
    <property type="entry name" value="WH-like_DNA-bd_sf"/>
</dbReference>
<evidence type="ECO:0000313" key="10">
    <source>
        <dbReference type="Proteomes" id="UP001146670"/>
    </source>
</evidence>
<dbReference type="PANTHER" id="PTHR30185">
    <property type="entry name" value="CRYPTIC BETA-GLUCOSIDE BGL OPERON ANTITERMINATOR"/>
    <property type="match status" value="1"/>
</dbReference>
<dbReference type="Proteomes" id="UP001146670">
    <property type="component" value="Unassembled WGS sequence"/>
</dbReference>
<dbReference type="Pfam" id="PF00359">
    <property type="entry name" value="PTS_EIIA_2"/>
    <property type="match status" value="1"/>
</dbReference>
<keyword evidence="5" id="KW-0804">Transcription</keyword>
<dbReference type="Gene3D" id="1.10.10.10">
    <property type="entry name" value="Winged helix-like DNA-binding domain superfamily/Winged helix DNA-binding domain"/>
    <property type="match status" value="2"/>
</dbReference>
<reference evidence="9" key="1">
    <citation type="submission" date="2022-12" db="EMBL/GenBank/DDBJ databases">
        <title>Description and comparative metabolic analysis of Aerococcus sp. nov., isolated from the feces of a pig.</title>
        <authorList>
            <person name="Chang Y.-H."/>
        </authorList>
    </citation>
    <scope>NUCLEOTIDE SEQUENCE</scope>
    <source>
        <strain evidence="9">YH-aer222</strain>
    </source>
</reference>
<organism evidence="9 10">
    <name type="scientific">Aerococcus kribbianus</name>
    <dbReference type="NCBI Taxonomy" id="2999064"/>
    <lineage>
        <taxon>Bacteria</taxon>
        <taxon>Bacillati</taxon>
        <taxon>Bacillota</taxon>
        <taxon>Bacilli</taxon>
        <taxon>Lactobacillales</taxon>
        <taxon>Aerococcaceae</taxon>
        <taxon>Aerococcus</taxon>
    </lineage>
</organism>
<dbReference type="InterPro" id="IPR007737">
    <property type="entry name" value="Mga_HTH"/>
</dbReference>
<dbReference type="Gene3D" id="1.10.1790.10">
    <property type="entry name" value="PRD domain"/>
    <property type="match status" value="1"/>
</dbReference>
<dbReference type="InterPro" id="IPR016152">
    <property type="entry name" value="PTrfase/Anion_transptr"/>
</dbReference>
<evidence type="ECO:0000313" key="9">
    <source>
        <dbReference type="EMBL" id="MCZ0725890.1"/>
    </source>
</evidence>
<dbReference type="GO" id="GO:0008982">
    <property type="term" value="F:protein-N(PI)-phosphohistidine-sugar phosphotransferase activity"/>
    <property type="evidence" value="ECO:0007669"/>
    <property type="project" value="InterPro"/>
</dbReference>
<sequence length="611" mass="71430">MALINRWYKILSILEKKHQVSQNELENYLGTSRITVKNNIKMLNNELEDTARIDLIDAYYQLTILDYVAYSSILSGQLRKESDFNSSSKRKAYIIKKLAEIDESITIADLTEKLNVSRGTVNKDINSLRKQLKDYGIDLIGTTNKGIQLSGEEYQIRLLYINYVLEYFDFSFIDLDFIKIIDPTFTDINISDEVKHIFLKAVETTLVRKDNGLSKNSNLYTNYIQNDLNFDSILTTVEQYFQINLNAYEREFLSYPFNIYNQGDYLNKKYESHFIPVLFDDIITAIQREFAIDINQEKLFEDINIHLHYLVNRLVTHTPLDDILFDKLSSKYPLSYELSQLAITVIENKLGEKSYPAEKNYLAIYIEMAMNLNESAQKKKIAVVCHTGRGTAKIIERRFAQVLGSEVEIVSLAIHEISQEKLNHFFAVFSTVPLRYPDLNIPVVQINTLFEDSQIRKEWEKIERLEFIESETLEVSQSVLTSEDNYYKYLVKMASDLQEKNFVDNEFCFRIIERERLKSTIFENGIAMPHAINHKSDRVVLNIGYLENNYSNEKIEIIFMIGIPENNTKQIENTLIELYDFIFLVAQDHNLRKQIKKAKSKQDILNIVRRK</sequence>
<dbReference type="InterPro" id="IPR036095">
    <property type="entry name" value="PTS_EIIB-like_sf"/>
</dbReference>
<dbReference type="PROSITE" id="PS51372">
    <property type="entry name" value="PRD_2"/>
    <property type="match status" value="1"/>
</dbReference>
<evidence type="ECO:0000256" key="5">
    <source>
        <dbReference type="ARBA" id="ARBA00023163"/>
    </source>
</evidence>
<keyword evidence="3" id="KW-0805">Transcription regulation</keyword>
<keyword evidence="2" id="KW-0677">Repeat</keyword>
<dbReference type="EMBL" id="JAPRFR010000001">
    <property type="protein sequence ID" value="MCZ0725890.1"/>
    <property type="molecule type" value="Genomic_DNA"/>
</dbReference>
<dbReference type="RefSeq" id="WP_268752197.1">
    <property type="nucleotide sequence ID" value="NZ_JAPRFQ010000001.1"/>
</dbReference>
<dbReference type="Gene3D" id="3.40.930.10">
    <property type="entry name" value="Mannitol-specific EII, Chain A"/>
    <property type="match status" value="1"/>
</dbReference>
<evidence type="ECO:0000259" key="8">
    <source>
        <dbReference type="PROSITE" id="PS51372"/>
    </source>
</evidence>
<dbReference type="InterPro" id="IPR002178">
    <property type="entry name" value="PTS_EIIA_type-2_dom"/>
</dbReference>
<dbReference type="InterPro" id="IPR050661">
    <property type="entry name" value="BglG_antiterminators"/>
</dbReference>
<accession>A0A9X3FSJ2</accession>
<dbReference type="AlphaFoldDB" id="A0A9X3FSJ2"/>
<dbReference type="SUPFAM" id="SSF55804">
    <property type="entry name" value="Phoshotransferase/anion transport protein"/>
    <property type="match status" value="1"/>
</dbReference>
<dbReference type="GO" id="GO:0006355">
    <property type="term" value="P:regulation of DNA-templated transcription"/>
    <property type="evidence" value="ECO:0007669"/>
    <property type="project" value="InterPro"/>
</dbReference>
<evidence type="ECO:0000256" key="1">
    <source>
        <dbReference type="ARBA" id="ARBA00022679"/>
    </source>
</evidence>
<evidence type="ECO:0000256" key="3">
    <source>
        <dbReference type="ARBA" id="ARBA00023015"/>
    </source>
</evidence>
<keyword evidence="4" id="KW-0010">Activator</keyword>
<dbReference type="InterPro" id="IPR013011">
    <property type="entry name" value="PTS_EIIB_2"/>
</dbReference>
<dbReference type="CDD" id="cd05568">
    <property type="entry name" value="PTS_IIB_bgl_like"/>
    <property type="match status" value="1"/>
</dbReference>
<keyword evidence="9" id="KW-0762">Sugar transport</keyword>
<proteinExistence type="predicted"/>
<dbReference type="Pfam" id="PF00874">
    <property type="entry name" value="PRD"/>
    <property type="match status" value="1"/>
</dbReference>
<dbReference type="PROSITE" id="PS51099">
    <property type="entry name" value="PTS_EIIB_TYPE_2"/>
    <property type="match status" value="1"/>
</dbReference>
<dbReference type="SUPFAM" id="SSF52794">
    <property type="entry name" value="PTS system IIB component-like"/>
    <property type="match status" value="1"/>
</dbReference>
<comment type="caution">
    <text evidence="9">The sequence shown here is derived from an EMBL/GenBank/DDBJ whole genome shotgun (WGS) entry which is preliminary data.</text>
</comment>
<evidence type="ECO:0000259" key="7">
    <source>
        <dbReference type="PROSITE" id="PS51099"/>
    </source>
</evidence>
<feature type="domain" description="PRD" evidence="8">
    <location>
        <begin position="270"/>
        <end position="376"/>
    </location>
</feature>
<keyword evidence="10" id="KW-1185">Reference proteome</keyword>
<name>A0A9X3FSJ2_9LACT</name>
<evidence type="ECO:0000256" key="4">
    <source>
        <dbReference type="ARBA" id="ARBA00023159"/>
    </source>
</evidence>
<evidence type="ECO:0000259" key="6">
    <source>
        <dbReference type="PROSITE" id="PS51094"/>
    </source>
</evidence>
<dbReference type="PROSITE" id="PS51094">
    <property type="entry name" value="PTS_EIIA_TYPE_2"/>
    <property type="match status" value="1"/>
</dbReference>
<gene>
    <name evidence="9" type="ORF">OW157_04810</name>
</gene>